<sequence length="90" mass="10103">MSNIIDELFDLNKKLGRWDTGKTIIKYWGNMSIHELVSNTTTNIWDLGQDIGKLSSIQANAPTQENKDLAIKEINLLTKLLADLCELVGD</sequence>
<dbReference type="EMBL" id="MK504443">
    <property type="protein sequence ID" value="QBJ03361.1"/>
    <property type="molecule type" value="Genomic_DNA"/>
</dbReference>
<reference evidence="1 2" key="1">
    <citation type="submission" date="2019-02" db="EMBL/GenBank/DDBJ databases">
        <title>Isolation of virulent Lactobacillus brevis phages.</title>
        <authorList>
            <person name="Feyereisen M."/>
            <person name="Mahony J."/>
            <person name="O'Sullivan T."/>
            <person name="van Sinderen D."/>
        </authorList>
    </citation>
    <scope>NUCLEOTIDE SEQUENCE [LARGE SCALE GENOMIC DNA]</scope>
</reference>
<proteinExistence type="predicted"/>
<accession>A0A4Y5FEA0</accession>
<evidence type="ECO:0000313" key="1">
    <source>
        <dbReference type="EMBL" id="QBJ03361.1"/>
    </source>
</evidence>
<dbReference type="Proteomes" id="UP000308874">
    <property type="component" value="Segment"/>
</dbReference>
<name>A0A4Y5FEA0_9CAUD</name>
<protein>
    <submittedName>
        <fullName evidence="1">Surface protein</fullName>
    </submittedName>
</protein>
<evidence type="ECO:0000313" key="2">
    <source>
        <dbReference type="Proteomes" id="UP000308874"/>
    </source>
</evidence>
<gene>
    <name evidence="1" type="ORF">B521_0011</name>
</gene>
<keyword evidence="2" id="KW-1185">Reference proteome</keyword>
<organism evidence="1 2">
    <name type="scientific">Lactobacillus phage 521B</name>
    <dbReference type="NCBI Taxonomy" id="2510942"/>
    <lineage>
        <taxon>Viruses</taxon>
        <taxon>Duplodnaviria</taxon>
        <taxon>Heunggongvirae</taxon>
        <taxon>Uroviricota</taxon>
        <taxon>Caudoviricetes</taxon>
        <taxon>Herelleviridae</taxon>
        <taxon>Tybeckvirus</taxon>
        <taxon>Tybeckvirus tv521B</taxon>
    </lineage>
</organism>